<keyword evidence="3" id="KW-1185">Reference proteome</keyword>
<evidence type="ECO:0000313" key="3">
    <source>
        <dbReference type="Proteomes" id="UP000601435"/>
    </source>
</evidence>
<protein>
    <recommendedName>
        <fullName evidence="1">MATH domain-containing protein</fullName>
    </recommendedName>
</protein>
<dbReference type="Gene3D" id="3.30.710.10">
    <property type="entry name" value="Potassium Channel Kv1.1, Chain A"/>
    <property type="match status" value="1"/>
</dbReference>
<dbReference type="OrthoDB" id="413524at2759"/>
<dbReference type="EMBL" id="CAJNJA010013345">
    <property type="protein sequence ID" value="CAE7318872.1"/>
    <property type="molecule type" value="Genomic_DNA"/>
</dbReference>
<name>A0A812NX63_9DINO</name>
<organism evidence="2 3">
    <name type="scientific">Symbiodinium necroappetens</name>
    <dbReference type="NCBI Taxonomy" id="1628268"/>
    <lineage>
        <taxon>Eukaryota</taxon>
        <taxon>Sar</taxon>
        <taxon>Alveolata</taxon>
        <taxon>Dinophyceae</taxon>
        <taxon>Suessiales</taxon>
        <taxon>Symbiodiniaceae</taxon>
        <taxon>Symbiodinium</taxon>
    </lineage>
</organism>
<dbReference type="InterPro" id="IPR011333">
    <property type="entry name" value="SKP1/BTB/POZ_sf"/>
</dbReference>
<evidence type="ECO:0000313" key="2">
    <source>
        <dbReference type="EMBL" id="CAE7318872.1"/>
    </source>
</evidence>
<dbReference type="InterPro" id="IPR008974">
    <property type="entry name" value="TRAF-like"/>
</dbReference>
<dbReference type="Proteomes" id="UP000601435">
    <property type="component" value="Unassembled WGS sequence"/>
</dbReference>
<proteinExistence type="predicted"/>
<sequence length="343" mass="38828">MAWYKVDVAVRNCRSYDVGECVVSDWVGCDGSFQMCLRVYPQGIEERDYESMSAYLQIARDQEDDEEANWSCPDLEFEIAAIRQSSSTRKECRARFLDVHTFTRELENFGWPDFLRLSRLDDEAGWLNENGEVVIEASAKLPLPGSSACPTFHAEAPVSSVDLTQEPSFVTFHLRNSPPLHFDKRVLMARSAHFRHMMSEARWKEGRRGEIDLTSDPQVDNRSLSSVLTFLMSDCFDAHGDTVFAFAVRGLADRWGLLGLVDKAESELVGLLCADNALSFLGQVIGTHGRLEHACLSMIQARDCELLEQQRDRLDGIILEDPCLAGQLFRSLLGVRHKKRRLC</sequence>
<dbReference type="CDD" id="cd00121">
    <property type="entry name" value="MATH"/>
    <property type="match status" value="1"/>
</dbReference>
<reference evidence="2" key="1">
    <citation type="submission" date="2021-02" db="EMBL/GenBank/DDBJ databases">
        <authorList>
            <person name="Dougan E. K."/>
            <person name="Rhodes N."/>
            <person name="Thang M."/>
            <person name="Chan C."/>
        </authorList>
    </citation>
    <scope>NUCLEOTIDE SEQUENCE</scope>
</reference>
<comment type="caution">
    <text evidence="2">The sequence shown here is derived from an EMBL/GenBank/DDBJ whole genome shotgun (WGS) entry which is preliminary data.</text>
</comment>
<gene>
    <name evidence="2" type="ORF">SNEC2469_LOCUS7984</name>
</gene>
<feature type="domain" description="MATH" evidence="1">
    <location>
        <begin position="1"/>
        <end position="139"/>
    </location>
</feature>
<dbReference type="Pfam" id="PF22486">
    <property type="entry name" value="MATH_2"/>
    <property type="match status" value="1"/>
</dbReference>
<dbReference type="SUPFAM" id="SSF49599">
    <property type="entry name" value="TRAF domain-like"/>
    <property type="match status" value="1"/>
</dbReference>
<dbReference type="InterPro" id="IPR002083">
    <property type="entry name" value="MATH/TRAF_dom"/>
</dbReference>
<dbReference type="PROSITE" id="PS50144">
    <property type="entry name" value="MATH"/>
    <property type="match status" value="1"/>
</dbReference>
<dbReference type="Gene3D" id="2.60.210.10">
    <property type="entry name" value="Apoptosis, Tumor Necrosis Factor Receptor Associated Protein 2, Chain A"/>
    <property type="match status" value="1"/>
</dbReference>
<evidence type="ECO:0000259" key="1">
    <source>
        <dbReference type="PROSITE" id="PS50144"/>
    </source>
</evidence>
<dbReference type="AlphaFoldDB" id="A0A812NX63"/>
<accession>A0A812NX63</accession>